<reference evidence="2 3" key="1">
    <citation type="submission" date="2017-11" db="EMBL/GenBank/DDBJ databases">
        <title>Bradyrhizobium forestalis sp. nov., an efficient nitrogen-fixing bacterium isolated from nodules of forest legume species in the Amazon.</title>
        <authorList>
            <person name="Costa E.M."/>
            <person name="Guimaraes A."/>
            <person name="Carvalho T.S."/>
            <person name="Rodrigues T.L."/>
            <person name="Ribeiro P.R.A."/>
            <person name="Lebbe L."/>
            <person name="Willems A."/>
            <person name="Moreira F.M.S."/>
        </authorList>
    </citation>
    <scope>NUCLEOTIDE SEQUENCE [LARGE SCALE GENOMIC DNA]</scope>
    <source>
        <strain evidence="2 3">INPA54B</strain>
    </source>
</reference>
<protein>
    <submittedName>
        <fullName evidence="2">Uncharacterized protein</fullName>
    </submittedName>
</protein>
<dbReference type="EMBL" id="PGVG01000037">
    <property type="protein sequence ID" value="PJG51413.1"/>
    <property type="molecule type" value="Genomic_DNA"/>
</dbReference>
<proteinExistence type="predicted"/>
<keyword evidence="3" id="KW-1185">Reference proteome</keyword>
<dbReference type="AlphaFoldDB" id="A0A2M8R0U3"/>
<evidence type="ECO:0000256" key="1">
    <source>
        <dbReference type="SAM" id="MobiDB-lite"/>
    </source>
</evidence>
<evidence type="ECO:0000313" key="2">
    <source>
        <dbReference type="EMBL" id="PJG51413.1"/>
    </source>
</evidence>
<accession>A0A2M8R0U3</accession>
<dbReference type="Proteomes" id="UP000231194">
    <property type="component" value="Unassembled WGS sequence"/>
</dbReference>
<name>A0A2M8R0U3_9BRAD</name>
<comment type="caution">
    <text evidence="2">The sequence shown here is derived from an EMBL/GenBank/DDBJ whole genome shotgun (WGS) entry which is preliminary data.</text>
</comment>
<feature type="region of interest" description="Disordered" evidence="1">
    <location>
        <begin position="150"/>
        <end position="174"/>
    </location>
</feature>
<gene>
    <name evidence="2" type="ORF">CVM73_31060</name>
</gene>
<organism evidence="2 3">
    <name type="scientific">Bradyrhizobium forestalis</name>
    <dbReference type="NCBI Taxonomy" id="1419263"/>
    <lineage>
        <taxon>Bacteria</taxon>
        <taxon>Pseudomonadati</taxon>
        <taxon>Pseudomonadota</taxon>
        <taxon>Alphaproteobacteria</taxon>
        <taxon>Hyphomicrobiales</taxon>
        <taxon>Nitrobacteraceae</taxon>
        <taxon>Bradyrhizobium</taxon>
    </lineage>
</organism>
<evidence type="ECO:0000313" key="3">
    <source>
        <dbReference type="Proteomes" id="UP000231194"/>
    </source>
</evidence>
<sequence length="174" mass="18677">MRRHWKDLAERSAKAAFSPDQVSEALPHALKKEILSAPIKEIRDIMGGDTLFPELRIERLDALRQAHRSAAATHVIDCAIAAAASGLTGEAGTHAALQNALQDTTCNALRGIEEHYQREATSRSAGYVRTRLDAASQQLDCGALARDLLAPATPPSPRSVTLPRQSGVDEGPPL</sequence>